<evidence type="ECO:0000259" key="13">
    <source>
        <dbReference type="PROSITE" id="PS51379"/>
    </source>
</evidence>
<feature type="domain" description="FAD-binding PCMH-type" evidence="14">
    <location>
        <begin position="58"/>
        <end position="291"/>
    </location>
</feature>
<keyword evidence="5" id="KW-0274">FAD</keyword>
<comment type="cofactor">
    <cofactor evidence="1">
        <name>FAD</name>
        <dbReference type="ChEBI" id="CHEBI:57692"/>
    </cofactor>
</comment>
<dbReference type="PANTHER" id="PTHR11748">
    <property type="entry name" value="D-LACTATE DEHYDROGENASE"/>
    <property type="match status" value="1"/>
</dbReference>
<dbReference type="InterPro" id="IPR036318">
    <property type="entry name" value="FAD-bd_PCMH-like_sf"/>
</dbReference>
<evidence type="ECO:0000256" key="1">
    <source>
        <dbReference type="ARBA" id="ARBA00001974"/>
    </source>
</evidence>
<gene>
    <name evidence="15" type="ORF">SAMN04488070_0567</name>
</gene>
<comment type="catalytic activity">
    <reaction evidence="10">
        <text>(R)-2-hydroxyglutarate + A = 2-oxoglutarate + AH2</text>
        <dbReference type="Rhea" id="RHEA:38295"/>
        <dbReference type="ChEBI" id="CHEBI:13193"/>
        <dbReference type="ChEBI" id="CHEBI:15801"/>
        <dbReference type="ChEBI" id="CHEBI:16810"/>
        <dbReference type="ChEBI" id="CHEBI:17499"/>
        <dbReference type="EC" id="1.1.99.39"/>
    </reaction>
    <physiologicalReaction direction="left-to-right" evidence="10">
        <dbReference type="Rhea" id="RHEA:38296"/>
    </physiologicalReaction>
</comment>
<feature type="domain" description="4Fe-4S ferredoxin-type" evidence="13">
    <location>
        <begin position="664"/>
        <end position="695"/>
    </location>
</feature>
<dbReference type="PROSITE" id="PS51387">
    <property type="entry name" value="FAD_PCMH"/>
    <property type="match status" value="1"/>
</dbReference>
<dbReference type="GO" id="GO:0071949">
    <property type="term" value="F:FAD binding"/>
    <property type="evidence" value="ECO:0007669"/>
    <property type="project" value="InterPro"/>
</dbReference>
<keyword evidence="2" id="KW-0004">4Fe-4S</keyword>
<dbReference type="GO" id="GO:0051539">
    <property type="term" value="F:4 iron, 4 sulfur cluster binding"/>
    <property type="evidence" value="ECO:0007669"/>
    <property type="project" value="UniProtKB-KW"/>
</dbReference>
<dbReference type="SUPFAM" id="SSF56176">
    <property type="entry name" value="FAD-binding/transporter-associated domain-like"/>
    <property type="match status" value="1"/>
</dbReference>
<dbReference type="Pfam" id="PF13183">
    <property type="entry name" value="Fer4_8"/>
    <property type="match status" value="1"/>
</dbReference>
<evidence type="ECO:0000259" key="14">
    <source>
        <dbReference type="PROSITE" id="PS51387"/>
    </source>
</evidence>
<keyword evidence="7" id="KW-0408">Iron</keyword>
<keyword evidence="16" id="KW-1185">Reference proteome</keyword>
<dbReference type="Pfam" id="PF01565">
    <property type="entry name" value="FAD_binding_4"/>
    <property type="match status" value="1"/>
</dbReference>
<dbReference type="GO" id="GO:1903457">
    <property type="term" value="P:lactate catabolic process"/>
    <property type="evidence" value="ECO:0007669"/>
    <property type="project" value="TreeGrafter"/>
</dbReference>
<dbReference type="PROSITE" id="PS51379">
    <property type="entry name" value="4FE4S_FER_2"/>
    <property type="match status" value="1"/>
</dbReference>
<dbReference type="PANTHER" id="PTHR11748:SF119">
    <property type="entry name" value="D-2-HYDROXYGLUTARATE DEHYDROGENASE"/>
    <property type="match status" value="1"/>
</dbReference>
<evidence type="ECO:0000256" key="6">
    <source>
        <dbReference type="ARBA" id="ARBA00023002"/>
    </source>
</evidence>
<dbReference type="EC" id="1.1.99.39" evidence="9"/>
<evidence type="ECO:0000256" key="8">
    <source>
        <dbReference type="ARBA" id="ARBA00023014"/>
    </source>
</evidence>
<accession>A0A1I6GEB5</accession>
<dbReference type="InterPro" id="IPR006094">
    <property type="entry name" value="Oxid_FAD_bind_N"/>
</dbReference>
<dbReference type="GO" id="GO:0046872">
    <property type="term" value="F:metal ion binding"/>
    <property type="evidence" value="ECO:0007669"/>
    <property type="project" value="UniProtKB-KW"/>
</dbReference>
<protein>
    <recommendedName>
        <fullName evidence="12">D-2-hydroxyglutarate dehydrogenase</fullName>
        <ecNumber evidence="9">1.1.99.39</ecNumber>
    </recommendedName>
</protein>
<comment type="similarity">
    <text evidence="11">In the N-terminal section; belongs to the FAD-binding oxidoreductase/transferase type 4 family.</text>
</comment>
<evidence type="ECO:0000256" key="9">
    <source>
        <dbReference type="ARBA" id="ARBA00039003"/>
    </source>
</evidence>
<sequence length="1020" mass="113599">MSNSEQVLPVFTAFERRETRVETVYQNYLIALEQAGFDGDIDGSYSGRLIAATDNSVYQQLPQAVLYPRTTAAVQQAFSLAQQEAFRSIKFSPRGGGTGTNGQSLTAGIVVDLSRYFNNVYEVDAEARSVRCQTGVVKDALNDAVRSHGLFFSPDLSTSNRATIGGMINTDASGQGSLVYGKTSDHILELTAVLLNGECITTAPKSLAEAERIAAGTTLEAAIYRQAIATCVGQRGAIEDKFPPLNRFLTGYDLKHCYNPERQEIDISRLLAGSEGTLACIVEAKLNLTLIPRHKVLVNVKYSDFQAALRNAPFLVQARATSVETIDSNVLELARNDIIWHQVAEQLQDVPEQPMRGINMVEFTAVDQAEIKDKVDWLTKTLDNLIAEQPELGVIGYQVCEDANSIQTIYAMRKKAVGLLGATKGRRKPVAFAEDTAVPPEKLADFIAEFRALLDSYNLHYGMFGHVDAGVLHVRPALDMTVPEDEQLLRQISDRVATLTAKYGGLMWGEHGKGYRSEYAPSFFGDTLYKEIQKIKAVFDPDNRLNPGKICTPWGSNDQLVSVDATKRGYYDRQIPITVRDDYQAAMNCNGNGLCFNYAADSAMCPSFKATGDRRNSPKGRATLIREWLRLNAAQQFDPSGFPQKSRFEILKQVPSAEKFDFNHEVKAAMDSCLACKACASQCPVKVDVPSFRAKFLAWYYNLYRRPSKDYLVKNVESLGAMMAKWPRLSNFLSHNPLSRWVTRQGFGYVDAPKLSVPSAATRWQANNWPQLNEKQLAELSPDQRQQCVVVVQDPFTSFYDAALLEAFGKIASQMGYTPVLLAFKGNGKAQHVKGFLKEFSQTVETVVRQLNQVAALKVSMVGLDASTVLCLHDEYRDYSKQSLHYNVQLVQQWLLQVLPERASALAMKSPTRKLQLLSHCTEQTAMPKAAQEWQQIFNFWQIPLQVEATGCCGMAGTFGHELENQQVSQKLYDMSWRSKVEKAEVVTLATGFSCRSQVKRMSTKKRALHPLQWLAQNCA</sequence>
<keyword evidence="8" id="KW-0411">Iron-sulfur</keyword>
<dbReference type="InterPro" id="IPR016166">
    <property type="entry name" value="FAD-bd_PCMH"/>
</dbReference>
<dbReference type="RefSeq" id="WP_092855056.1">
    <property type="nucleotide sequence ID" value="NZ_FOYU01000001.1"/>
</dbReference>
<dbReference type="InterPro" id="IPR016169">
    <property type="entry name" value="FAD-bd_PCMH_sub2"/>
</dbReference>
<dbReference type="Proteomes" id="UP000199424">
    <property type="component" value="Unassembled WGS sequence"/>
</dbReference>
<dbReference type="FunFam" id="3.30.70.2740:FF:000003">
    <property type="entry name" value="Oxidoreductase, FAD-binding, putative"/>
    <property type="match status" value="1"/>
</dbReference>
<evidence type="ECO:0000256" key="11">
    <source>
        <dbReference type="ARBA" id="ARBA00060924"/>
    </source>
</evidence>
<keyword evidence="6" id="KW-0560">Oxidoreductase</keyword>
<organism evidence="15 16">
    <name type="scientific">Pseudidiomarina maritima</name>
    <dbReference type="NCBI Taxonomy" id="519453"/>
    <lineage>
        <taxon>Bacteria</taxon>
        <taxon>Pseudomonadati</taxon>
        <taxon>Pseudomonadota</taxon>
        <taxon>Gammaproteobacteria</taxon>
        <taxon>Alteromonadales</taxon>
        <taxon>Idiomarinaceae</taxon>
        <taxon>Pseudidiomarina</taxon>
    </lineage>
</organism>
<dbReference type="InterPro" id="IPR017900">
    <property type="entry name" value="4Fe4S_Fe_S_CS"/>
</dbReference>
<keyword evidence="4" id="KW-0479">Metal-binding</keyword>
<dbReference type="InterPro" id="IPR017896">
    <property type="entry name" value="4Fe4S_Fe-S-bd"/>
</dbReference>
<dbReference type="AlphaFoldDB" id="A0A1I6GEB5"/>
<evidence type="ECO:0000313" key="15">
    <source>
        <dbReference type="EMBL" id="SFR40545.1"/>
    </source>
</evidence>
<evidence type="ECO:0000256" key="12">
    <source>
        <dbReference type="ARBA" id="ARBA00067680"/>
    </source>
</evidence>
<dbReference type="PROSITE" id="PS00198">
    <property type="entry name" value="4FE4S_FER_1"/>
    <property type="match status" value="1"/>
</dbReference>
<evidence type="ECO:0000256" key="5">
    <source>
        <dbReference type="ARBA" id="ARBA00022827"/>
    </source>
</evidence>
<dbReference type="Gene3D" id="3.30.70.2740">
    <property type="match status" value="1"/>
</dbReference>
<proteinExistence type="inferred from homology"/>
<evidence type="ECO:0000313" key="16">
    <source>
        <dbReference type="Proteomes" id="UP000199424"/>
    </source>
</evidence>
<dbReference type="SUPFAM" id="SSF55103">
    <property type="entry name" value="FAD-linked oxidases, C-terminal domain"/>
    <property type="match status" value="1"/>
</dbReference>
<dbReference type="Gene3D" id="3.30.465.10">
    <property type="match status" value="1"/>
</dbReference>
<evidence type="ECO:0000256" key="4">
    <source>
        <dbReference type="ARBA" id="ARBA00022723"/>
    </source>
</evidence>
<dbReference type="InterPro" id="IPR004113">
    <property type="entry name" value="FAD-bd_oxidored_4_C"/>
</dbReference>
<dbReference type="InterPro" id="IPR016171">
    <property type="entry name" value="Vanillyl_alc_oxidase_C-sub2"/>
</dbReference>
<dbReference type="GO" id="GO:0051990">
    <property type="term" value="F:(R)-2-hydroxyglutarate dehydrogenase activity"/>
    <property type="evidence" value="ECO:0007669"/>
    <property type="project" value="UniProtKB-EC"/>
</dbReference>
<dbReference type="GO" id="GO:0004458">
    <property type="term" value="F:D-lactate dehydrogenase (cytochrome) activity"/>
    <property type="evidence" value="ECO:0007669"/>
    <property type="project" value="TreeGrafter"/>
</dbReference>
<evidence type="ECO:0000256" key="2">
    <source>
        <dbReference type="ARBA" id="ARBA00022485"/>
    </source>
</evidence>
<dbReference type="SUPFAM" id="SSF46548">
    <property type="entry name" value="alpha-helical ferredoxin"/>
    <property type="match status" value="1"/>
</dbReference>
<evidence type="ECO:0000256" key="7">
    <source>
        <dbReference type="ARBA" id="ARBA00023004"/>
    </source>
</evidence>
<keyword evidence="3" id="KW-0285">Flavoprotein</keyword>
<dbReference type="InterPro" id="IPR016164">
    <property type="entry name" value="FAD-linked_Oxase-like_C"/>
</dbReference>
<evidence type="ECO:0000256" key="3">
    <source>
        <dbReference type="ARBA" id="ARBA00022630"/>
    </source>
</evidence>
<evidence type="ECO:0000256" key="10">
    <source>
        <dbReference type="ARBA" id="ARBA00051291"/>
    </source>
</evidence>
<dbReference type="EMBL" id="FOYU01000001">
    <property type="protein sequence ID" value="SFR40545.1"/>
    <property type="molecule type" value="Genomic_DNA"/>
</dbReference>
<name>A0A1I6GEB5_9GAMM</name>
<dbReference type="Gene3D" id="1.10.45.10">
    <property type="entry name" value="Vanillyl-alcohol Oxidase, Chain A, domain 4"/>
    <property type="match status" value="1"/>
</dbReference>
<reference evidence="16" key="1">
    <citation type="submission" date="2016-10" db="EMBL/GenBank/DDBJ databases">
        <authorList>
            <person name="Varghese N."/>
            <person name="Submissions S."/>
        </authorList>
    </citation>
    <scope>NUCLEOTIDE SEQUENCE [LARGE SCALE GENOMIC DNA]</scope>
    <source>
        <strain evidence="16">CGMCC 1.7285</strain>
    </source>
</reference>
<dbReference type="Pfam" id="PF02913">
    <property type="entry name" value="FAD-oxidase_C"/>
    <property type="match status" value="1"/>
</dbReference>
<dbReference type="GO" id="GO:0008720">
    <property type="term" value="F:D-lactate dehydrogenase (NAD+) activity"/>
    <property type="evidence" value="ECO:0007669"/>
    <property type="project" value="TreeGrafter"/>
</dbReference>